<dbReference type="EMBL" id="BMMW01000003">
    <property type="protein sequence ID" value="GGK58129.1"/>
    <property type="molecule type" value="Genomic_DNA"/>
</dbReference>
<evidence type="ECO:0000313" key="1">
    <source>
        <dbReference type="EMBL" id="GGK58129.1"/>
    </source>
</evidence>
<comment type="caution">
    <text evidence="1">The sequence shown here is derived from an EMBL/GenBank/DDBJ whole genome shotgun (WGS) entry which is preliminary data.</text>
</comment>
<protein>
    <submittedName>
        <fullName evidence="1">Uncharacterized protein</fullName>
    </submittedName>
</protein>
<sequence>MRELFPTVVEVSESRWRQYDIAFRAPAESAGFEPATYSFEAIGVGLGSWQEAARFLREATRPSTMTTKQWPVPERQAARRLHRLAAAGLGQHYIALTGRGFARSADVGLLGNRPVSVSRISAIDDSAAALCRRYGA</sequence>
<keyword evidence="2" id="KW-1185">Reference proteome</keyword>
<evidence type="ECO:0000313" key="2">
    <source>
        <dbReference type="Proteomes" id="UP000612956"/>
    </source>
</evidence>
<dbReference type="AlphaFoldDB" id="A0A917VAQ9"/>
<organism evidence="1 2">
    <name type="scientific">Nocardia camponoti</name>
    <dbReference type="NCBI Taxonomy" id="1616106"/>
    <lineage>
        <taxon>Bacteria</taxon>
        <taxon>Bacillati</taxon>
        <taxon>Actinomycetota</taxon>
        <taxon>Actinomycetes</taxon>
        <taxon>Mycobacteriales</taxon>
        <taxon>Nocardiaceae</taxon>
        <taxon>Nocardia</taxon>
    </lineage>
</organism>
<dbReference type="Proteomes" id="UP000612956">
    <property type="component" value="Unassembled WGS sequence"/>
</dbReference>
<accession>A0A917VAQ9</accession>
<reference evidence="1" key="2">
    <citation type="submission" date="2020-09" db="EMBL/GenBank/DDBJ databases">
        <authorList>
            <person name="Sun Q."/>
            <person name="Zhou Y."/>
        </authorList>
    </citation>
    <scope>NUCLEOTIDE SEQUENCE</scope>
    <source>
        <strain evidence="1">CGMCC 4.7278</strain>
    </source>
</reference>
<gene>
    <name evidence="1" type="ORF">GCM10011591_32910</name>
</gene>
<proteinExistence type="predicted"/>
<reference evidence="1" key="1">
    <citation type="journal article" date="2014" name="Int. J. Syst. Evol. Microbiol.">
        <title>Complete genome sequence of Corynebacterium casei LMG S-19264T (=DSM 44701T), isolated from a smear-ripened cheese.</title>
        <authorList>
            <consortium name="US DOE Joint Genome Institute (JGI-PGF)"/>
            <person name="Walter F."/>
            <person name="Albersmeier A."/>
            <person name="Kalinowski J."/>
            <person name="Ruckert C."/>
        </authorList>
    </citation>
    <scope>NUCLEOTIDE SEQUENCE</scope>
    <source>
        <strain evidence="1">CGMCC 4.7278</strain>
    </source>
</reference>
<name>A0A917VAQ9_9NOCA</name>